<dbReference type="CDD" id="cd00622">
    <property type="entry name" value="PLPDE_III_ODC"/>
    <property type="match status" value="1"/>
</dbReference>
<sequence length="456" mass="48608">MAYRFRSAVSPLRRVRAQALASAIPTPAPTVDSLVASLAPAEPMHCLRPRQVAANARDFIAAFHDAVEQALGDGARGAVMYAVKCNPDPTMLRALTEGGLRHFDCASPAEIRLARQMYPSAAVHYMHPVKNRAAIRAAYFEQSVRDFSLDSADELAKIVEVVAEGSFVGGAPGADGVDARLDPVAADLGLMIRLGMPKGQAAYDLSAKFGAAFDEAVALLRAARPLAMRVGVCFHVGSQCMDPQAYTRALAIADAVVKAAGVAIDVVDVGGGFPARYPDMDPPPLADYMAAIRDGLVAMDLAPNVQVWCEPGRALVATGASVVVQVERRRGSELFINDGAYGSLADAGALGMRFPVRLIRPTQAEALQEFSFWGPTCDSADYMRGPFLLPADIREGDWIEIGQLGAYGAALRTAFNGFDQARLVEVRDAPLVATAGLVSAPVRRNSRYGILRRRIA</sequence>
<evidence type="ECO:0000256" key="3">
    <source>
        <dbReference type="ARBA" id="ARBA00022898"/>
    </source>
</evidence>
<dbReference type="SUPFAM" id="SSF51419">
    <property type="entry name" value="PLP-binding barrel"/>
    <property type="match status" value="1"/>
</dbReference>
<dbReference type="Pfam" id="PF00278">
    <property type="entry name" value="Orn_DAP_Arg_deC"/>
    <property type="match status" value="1"/>
</dbReference>
<evidence type="ECO:0000256" key="1">
    <source>
        <dbReference type="ARBA" id="ARBA00001933"/>
    </source>
</evidence>
<dbReference type="OrthoDB" id="9802147at2"/>
<dbReference type="InterPro" id="IPR029066">
    <property type="entry name" value="PLP-binding_barrel"/>
</dbReference>
<dbReference type="RefSeq" id="WP_145753324.1">
    <property type="nucleotide sequence ID" value="NZ_VITN01000023.1"/>
</dbReference>
<dbReference type="EMBL" id="VITN01000023">
    <property type="protein sequence ID" value="TWB12846.1"/>
    <property type="molecule type" value="Genomic_DNA"/>
</dbReference>
<evidence type="ECO:0000256" key="5">
    <source>
        <dbReference type="ARBA" id="ARBA00034115"/>
    </source>
</evidence>
<dbReference type="InterPro" id="IPR000183">
    <property type="entry name" value="Orn/DAP/Arg_de-COase"/>
</dbReference>
<comment type="catalytic activity">
    <reaction evidence="7">
        <text>L-ornithine + H(+) = putrescine + CO2</text>
        <dbReference type="Rhea" id="RHEA:22964"/>
        <dbReference type="ChEBI" id="CHEBI:15378"/>
        <dbReference type="ChEBI" id="CHEBI:16526"/>
        <dbReference type="ChEBI" id="CHEBI:46911"/>
        <dbReference type="ChEBI" id="CHEBI:326268"/>
        <dbReference type="EC" id="4.1.1.17"/>
    </reaction>
</comment>
<gene>
    <name evidence="12" type="ORF">FBZ89_12359</name>
</gene>
<dbReference type="Gene3D" id="3.20.20.10">
    <property type="entry name" value="Alanine racemase"/>
    <property type="match status" value="1"/>
</dbReference>
<dbReference type="InterPro" id="IPR009006">
    <property type="entry name" value="Ala_racemase/Decarboxylase_C"/>
</dbReference>
<comment type="similarity">
    <text evidence="2 9">Belongs to the Orn/Lys/Arg decarboxylase class-II family.</text>
</comment>
<proteinExistence type="inferred from homology"/>
<dbReference type="EC" id="4.1.1.17" evidence="6"/>
<dbReference type="AlphaFoldDB" id="A0A560ETZ1"/>
<evidence type="ECO:0000256" key="2">
    <source>
        <dbReference type="ARBA" id="ARBA00008872"/>
    </source>
</evidence>
<feature type="domain" description="Orn/DAP/Arg decarboxylase 2 N-terminal" evidence="11">
    <location>
        <begin position="63"/>
        <end position="317"/>
    </location>
</feature>
<feature type="domain" description="Orn/DAP/Arg decarboxylase 2 C-terminal" evidence="10">
    <location>
        <begin position="324"/>
        <end position="405"/>
    </location>
</feature>
<keyword evidence="4" id="KW-0456">Lyase</keyword>
<evidence type="ECO:0000313" key="12">
    <source>
        <dbReference type="EMBL" id="TWB12846.1"/>
    </source>
</evidence>
<reference evidence="12 13" key="1">
    <citation type="submission" date="2019-06" db="EMBL/GenBank/DDBJ databases">
        <title>Genomic Encyclopedia of Type Strains, Phase IV (KMG-V): Genome sequencing to study the core and pangenomes of soil and plant-associated prokaryotes.</title>
        <authorList>
            <person name="Whitman W."/>
        </authorList>
    </citation>
    <scope>NUCLEOTIDE SEQUENCE [LARGE SCALE GENOMIC DNA]</scope>
    <source>
        <strain evidence="12 13">BR 11880</strain>
    </source>
</reference>
<evidence type="ECO:0000313" key="13">
    <source>
        <dbReference type="Proteomes" id="UP000319859"/>
    </source>
</evidence>
<accession>A0A560ETZ1</accession>
<protein>
    <recommendedName>
        <fullName evidence="6">ornithine decarboxylase</fullName>
        <ecNumber evidence="6">4.1.1.17</ecNumber>
    </recommendedName>
</protein>
<dbReference type="PROSITE" id="PS00878">
    <property type="entry name" value="ODR_DC_2_1"/>
    <property type="match status" value="1"/>
</dbReference>
<evidence type="ECO:0000256" key="8">
    <source>
        <dbReference type="PIRSR" id="PIRSR600183-50"/>
    </source>
</evidence>
<dbReference type="InterPro" id="IPR022643">
    <property type="entry name" value="De-COase2_C"/>
</dbReference>
<evidence type="ECO:0000259" key="10">
    <source>
        <dbReference type="Pfam" id="PF00278"/>
    </source>
</evidence>
<dbReference type="SUPFAM" id="SSF50621">
    <property type="entry name" value="Alanine racemase C-terminal domain-like"/>
    <property type="match status" value="1"/>
</dbReference>
<dbReference type="GO" id="GO:0004586">
    <property type="term" value="F:ornithine decarboxylase activity"/>
    <property type="evidence" value="ECO:0007669"/>
    <property type="project" value="UniProtKB-EC"/>
</dbReference>
<comment type="caution">
    <text evidence="12">The sequence shown here is derived from an EMBL/GenBank/DDBJ whole genome shotgun (WGS) entry which is preliminary data.</text>
</comment>
<dbReference type="Proteomes" id="UP000319859">
    <property type="component" value="Unassembled WGS sequence"/>
</dbReference>
<dbReference type="PANTHER" id="PTHR11482">
    <property type="entry name" value="ARGININE/DIAMINOPIMELATE/ORNITHINE DECARBOXYLASE"/>
    <property type="match status" value="1"/>
</dbReference>
<dbReference type="PRINTS" id="PR01182">
    <property type="entry name" value="ORNDCRBXLASE"/>
</dbReference>
<dbReference type="Gene3D" id="2.40.37.10">
    <property type="entry name" value="Lyase, Ornithine Decarboxylase, Chain A, domain 1"/>
    <property type="match status" value="1"/>
</dbReference>
<dbReference type="FunFam" id="3.20.20.10:FF:000008">
    <property type="entry name" value="Ornithine decarboxylase"/>
    <property type="match status" value="1"/>
</dbReference>
<dbReference type="PROSITE" id="PS00879">
    <property type="entry name" value="ODR_DC_2_2"/>
    <property type="match status" value="1"/>
</dbReference>
<dbReference type="InterPro" id="IPR002433">
    <property type="entry name" value="Orn_de-COase"/>
</dbReference>
<evidence type="ECO:0000259" key="11">
    <source>
        <dbReference type="Pfam" id="PF02784"/>
    </source>
</evidence>
<evidence type="ECO:0000256" key="7">
    <source>
        <dbReference type="ARBA" id="ARBA00049127"/>
    </source>
</evidence>
<feature type="modified residue" description="N6-(pyridoxal phosphate)lysine" evidence="8">
    <location>
        <position position="84"/>
    </location>
</feature>
<dbReference type="GO" id="GO:0033387">
    <property type="term" value="P:putrescine biosynthetic process from arginine, via ornithine"/>
    <property type="evidence" value="ECO:0007669"/>
    <property type="project" value="TreeGrafter"/>
</dbReference>
<comment type="cofactor">
    <cofactor evidence="1 8">
        <name>pyridoxal 5'-phosphate</name>
        <dbReference type="ChEBI" id="CHEBI:597326"/>
    </cofactor>
</comment>
<keyword evidence="3 8" id="KW-0663">Pyridoxal phosphate</keyword>
<dbReference type="PRINTS" id="PR01179">
    <property type="entry name" value="ODADCRBXLASE"/>
</dbReference>
<feature type="active site" description="Proton donor" evidence="8">
    <location>
        <position position="377"/>
    </location>
</feature>
<dbReference type="InterPro" id="IPR022657">
    <property type="entry name" value="De-COase2_CS"/>
</dbReference>
<name>A0A560ETZ1_9PROT</name>
<evidence type="ECO:0000256" key="9">
    <source>
        <dbReference type="RuleBase" id="RU003737"/>
    </source>
</evidence>
<dbReference type="InterPro" id="IPR022653">
    <property type="entry name" value="De-COase2_pyr-phos_BS"/>
</dbReference>
<evidence type="ECO:0000256" key="6">
    <source>
        <dbReference type="ARBA" id="ARBA00034138"/>
    </source>
</evidence>
<dbReference type="Pfam" id="PF02784">
    <property type="entry name" value="Orn_Arg_deC_N"/>
    <property type="match status" value="1"/>
</dbReference>
<dbReference type="PANTHER" id="PTHR11482:SF6">
    <property type="entry name" value="ORNITHINE DECARBOXYLASE 1-RELATED"/>
    <property type="match status" value="1"/>
</dbReference>
<comment type="pathway">
    <text evidence="5">Amine and polyamine biosynthesis; putrescine biosynthesis via L-ornithine pathway; putrescine from L-ornithine: step 1/1.</text>
</comment>
<organism evidence="12 13">
    <name type="scientific">Nitrospirillum amazonense</name>
    <dbReference type="NCBI Taxonomy" id="28077"/>
    <lineage>
        <taxon>Bacteria</taxon>
        <taxon>Pseudomonadati</taxon>
        <taxon>Pseudomonadota</taxon>
        <taxon>Alphaproteobacteria</taxon>
        <taxon>Rhodospirillales</taxon>
        <taxon>Azospirillaceae</taxon>
        <taxon>Nitrospirillum</taxon>
    </lineage>
</organism>
<dbReference type="GO" id="GO:0005737">
    <property type="term" value="C:cytoplasm"/>
    <property type="evidence" value="ECO:0007669"/>
    <property type="project" value="TreeGrafter"/>
</dbReference>
<evidence type="ECO:0000256" key="4">
    <source>
        <dbReference type="ARBA" id="ARBA00023239"/>
    </source>
</evidence>
<dbReference type="InterPro" id="IPR022644">
    <property type="entry name" value="De-COase2_N"/>
</dbReference>